<feature type="domain" description="3-keto-alpha-glucoside-1,2-lyase/3-keto-2-hydroxy-glucal hydratase" evidence="3">
    <location>
        <begin position="59"/>
        <end position="261"/>
    </location>
</feature>
<keyword evidence="1" id="KW-0732">Signal</keyword>
<comment type="caution">
    <text evidence="4">The sequence shown here is derived from an EMBL/GenBank/DDBJ whole genome shotgun (WGS) entry which is preliminary data.</text>
</comment>
<evidence type="ECO:0000256" key="1">
    <source>
        <dbReference type="ARBA" id="ARBA00022729"/>
    </source>
</evidence>
<reference evidence="4 5" key="1">
    <citation type="submission" date="2018-08" db="EMBL/GenBank/DDBJ databases">
        <title>Acidipila sp. 4G-K13, an acidobacterium isolated from forest soil.</title>
        <authorList>
            <person name="Gao Z.-H."/>
            <person name="Qiu L.-H."/>
        </authorList>
    </citation>
    <scope>NUCLEOTIDE SEQUENCE [LARGE SCALE GENOMIC DNA]</scope>
    <source>
        <strain evidence="4 5">4G-K13</strain>
    </source>
</reference>
<sequence length="670" mass="72689">MHHTQGYLHNLQNGPDTVENPGSTMMFRMKAATILSCAALLAVPLLHAEAGPTFIPDATFSGSALAGWHTLGSASWKANDGEITASGGEGWLVLDKPYQDSALYTSFRCTGPCNTGILMRMEKRDEGSTGVMLAVEGDSLVCYRVMIDANGKITSKTALRRAGGQARYAPPPPPPGETRPARGVPPPLPPPPPGVTLMSHPPRGLQPGWNQIEVLLDAEIIRAFLDDGGGEASAAAENMDEYGPMALYVGPGSEVSFKDVAWKNIAIKSHPDEVVGAGFRMQRINEFFYGWSAAAADFNHDGKIDIVSGPFIYYGPSFRDSSEIYPNEAYNTSTQYPAKDWIERAADFNGDGWPDVLTSGRGVGADLYINPHGEMRRWKHYHVVDSIFGEETILRDIDGDGKPELIYTSGDGYISYAKPDPKDVSAKWIIHHISERGPWPPHGIGAGDINQDGRIDILDAEGWWEQPAAGADSGPWKFHPVPFGRWARTSAGGCDMAVYDVNGDGLPDVVTTLQSHGWGLAWFEQKRDKATGEISFVRHDVMGMHFDKNAGGVSFSQPHGTAMADVNGDGIPDFIVGKRVFSHLDDFYDPDPYGPAVLYWYQTVRDPKAPGGARLVPHLIHNRSGAGSDILATDLNGDGRVDIVVATRSGTYIFWNEAKGAPRTEKAAKK</sequence>
<keyword evidence="5" id="KW-1185">Reference proteome</keyword>
<dbReference type="InterPro" id="IPR013517">
    <property type="entry name" value="FG-GAP"/>
</dbReference>
<feature type="compositionally biased region" description="Pro residues" evidence="2">
    <location>
        <begin position="169"/>
        <end position="194"/>
    </location>
</feature>
<dbReference type="InterPro" id="IPR028994">
    <property type="entry name" value="Integrin_alpha_N"/>
</dbReference>
<dbReference type="PANTHER" id="PTHR44103">
    <property type="entry name" value="PROPROTEIN CONVERTASE P"/>
    <property type="match status" value="1"/>
</dbReference>
<proteinExistence type="predicted"/>
<gene>
    <name evidence="4" type="ORF">D0Y96_19010</name>
</gene>
<feature type="region of interest" description="Disordered" evidence="2">
    <location>
        <begin position="159"/>
        <end position="194"/>
    </location>
</feature>
<dbReference type="SUPFAM" id="SSF69318">
    <property type="entry name" value="Integrin alpha N-terminal domain"/>
    <property type="match status" value="1"/>
</dbReference>
<dbReference type="Proteomes" id="UP000264702">
    <property type="component" value="Unassembled WGS sequence"/>
</dbReference>
<dbReference type="InterPro" id="IPR010496">
    <property type="entry name" value="AL/BT2_dom"/>
</dbReference>
<evidence type="ECO:0000313" key="4">
    <source>
        <dbReference type="EMBL" id="RFU14905.1"/>
    </source>
</evidence>
<dbReference type="GO" id="GO:0016787">
    <property type="term" value="F:hydrolase activity"/>
    <property type="evidence" value="ECO:0007669"/>
    <property type="project" value="InterPro"/>
</dbReference>
<dbReference type="EMBL" id="QVQT01000008">
    <property type="protein sequence ID" value="RFU14905.1"/>
    <property type="molecule type" value="Genomic_DNA"/>
</dbReference>
<evidence type="ECO:0000256" key="2">
    <source>
        <dbReference type="SAM" id="MobiDB-lite"/>
    </source>
</evidence>
<dbReference type="Gene3D" id="2.130.10.130">
    <property type="entry name" value="Integrin alpha, N-terminal"/>
    <property type="match status" value="2"/>
</dbReference>
<name>A0A372IJ72_9BACT</name>
<protein>
    <submittedName>
        <fullName evidence="4">DUF1080 domain-containing protein</fullName>
    </submittedName>
</protein>
<organism evidence="4 5">
    <name type="scientific">Paracidobacterium acidisoli</name>
    <dbReference type="NCBI Taxonomy" id="2303751"/>
    <lineage>
        <taxon>Bacteria</taxon>
        <taxon>Pseudomonadati</taxon>
        <taxon>Acidobacteriota</taxon>
        <taxon>Terriglobia</taxon>
        <taxon>Terriglobales</taxon>
        <taxon>Acidobacteriaceae</taxon>
        <taxon>Paracidobacterium</taxon>
    </lineage>
</organism>
<evidence type="ECO:0000259" key="3">
    <source>
        <dbReference type="Pfam" id="PF06439"/>
    </source>
</evidence>
<accession>A0A372IJ72</accession>
<dbReference type="Pfam" id="PF13517">
    <property type="entry name" value="FG-GAP_3"/>
    <property type="match status" value="2"/>
</dbReference>
<dbReference type="Gene3D" id="2.60.120.560">
    <property type="entry name" value="Exo-inulinase, domain 1"/>
    <property type="match status" value="1"/>
</dbReference>
<dbReference type="PANTHER" id="PTHR44103:SF1">
    <property type="entry name" value="PROPROTEIN CONVERTASE P"/>
    <property type="match status" value="1"/>
</dbReference>
<dbReference type="AlphaFoldDB" id="A0A372IJ72"/>
<evidence type="ECO:0000313" key="5">
    <source>
        <dbReference type="Proteomes" id="UP000264702"/>
    </source>
</evidence>
<dbReference type="Pfam" id="PF06439">
    <property type="entry name" value="3keto-disac_hyd"/>
    <property type="match status" value="1"/>
</dbReference>